<accession>A0AAV4XW82</accession>
<dbReference type="Proteomes" id="UP001054945">
    <property type="component" value="Unassembled WGS sequence"/>
</dbReference>
<gene>
    <name evidence="2" type="ORF">CEXT_361281</name>
</gene>
<evidence type="ECO:0000313" key="2">
    <source>
        <dbReference type="EMBL" id="GIY98134.1"/>
    </source>
</evidence>
<reference evidence="2 3" key="1">
    <citation type="submission" date="2021-06" db="EMBL/GenBank/DDBJ databases">
        <title>Caerostris extrusa draft genome.</title>
        <authorList>
            <person name="Kono N."/>
            <person name="Arakawa K."/>
        </authorList>
    </citation>
    <scope>NUCLEOTIDE SEQUENCE [LARGE SCALE GENOMIC DNA]</scope>
</reference>
<proteinExistence type="predicted"/>
<evidence type="ECO:0000313" key="3">
    <source>
        <dbReference type="Proteomes" id="UP001054945"/>
    </source>
</evidence>
<dbReference type="AlphaFoldDB" id="A0AAV4XW82"/>
<name>A0AAV4XW82_CAEEX</name>
<sequence length="88" mass="10785">MSFLRKGLKRDLIELRTEIGVTIPPETVIVNIKKLITSSENYDEEFVKQIFERIIEERIKREENERFEKENEKQRQMEIEEREKQRTC</sequence>
<organism evidence="2 3">
    <name type="scientific">Caerostris extrusa</name>
    <name type="common">Bark spider</name>
    <name type="synonym">Caerostris bankana</name>
    <dbReference type="NCBI Taxonomy" id="172846"/>
    <lineage>
        <taxon>Eukaryota</taxon>
        <taxon>Metazoa</taxon>
        <taxon>Ecdysozoa</taxon>
        <taxon>Arthropoda</taxon>
        <taxon>Chelicerata</taxon>
        <taxon>Arachnida</taxon>
        <taxon>Araneae</taxon>
        <taxon>Araneomorphae</taxon>
        <taxon>Entelegynae</taxon>
        <taxon>Araneoidea</taxon>
        <taxon>Araneidae</taxon>
        <taxon>Caerostris</taxon>
    </lineage>
</organism>
<keyword evidence="3" id="KW-1185">Reference proteome</keyword>
<feature type="region of interest" description="Disordered" evidence="1">
    <location>
        <begin position="65"/>
        <end position="88"/>
    </location>
</feature>
<evidence type="ECO:0000256" key="1">
    <source>
        <dbReference type="SAM" id="MobiDB-lite"/>
    </source>
</evidence>
<dbReference type="EMBL" id="BPLR01000888">
    <property type="protein sequence ID" value="GIY98134.1"/>
    <property type="molecule type" value="Genomic_DNA"/>
</dbReference>
<protein>
    <submittedName>
        <fullName evidence="2">Uncharacterized protein</fullName>
    </submittedName>
</protein>
<comment type="caution">
    <text evidence="2">The sequence shown here is derived from an EMBL/GenBank/DDBJ whole genome shotgun (WGS) entry which is preliminary data.</text>
</comment>